<keyword evidence="3" id="KW-1185">Reference proteome</keyword>
<gene>
    <name evidence="2" type="ORF">C8Q69DRAFT_11706</name>
</gene>
<proteinExistence type="predicted"/>
<feature type="compositionally biased region" description="Polar residues" evidence="1">
    <location>
        <begin position="47"/>
        <end position="65"/>
    </location>
</feature>
<dbReference type="STRING" id="264951.A0A443I4V6"/>
<accession>A0A443I4V6</accession>
<evidence type="ECO:0000313" key="3">
    <source>
        <dbReference type="Proteomes" id="UP000283841"/>
    </source>
</evidence>
<feature type="compositionally biased region" description="Basic and acidic residues" evidence="1">
    <location>
        <begin position="100"/>
        <end position="120"/>
    </location>
</feature>
<protein>
    <recommendedName>
        <fullName evidence="4">Esterase-like protein</fullName>
    </recommendedName>
</protein>
<comment type="caution">
    <text evidence="2">The sequence shown here is derived from an EMBL/GenBank/DDBJ whole genome shotgun (WGS) entry which is preliminary data.</text>
</comment>
<feature type="compositionally biased region" description="Polar residues" evidence="1">
    <location>
        <begin position="74"/>
        <end position="97"/>
    </location>
</feature>
<dbReference type="GeneID" id="39594444"/>
<dbReference type="EMBL" id="RCNU01000001">
    <property type="protein sequence ID" value="RWQ99120.1"/>
    <property type="molecule type" value="Genomic_DNA"/>
</dbReference>
<dbReference type="Proteomes" id="UP000283841">
    <property type="component" value="Unassembled WGS sequence"/>
</dbReference>
<feature type="region of interest" description="Disordered" evidence="1">
    <location>
        <begin position="47"/>
        <end position="120"/>
    </location>
</feature>
<organism evidence="2 3">
    <name type="scientific">Byssochlamys spectabilis</name>
    <name type="common">Paecilomyces variotii</name>
    <dbReference type="NCBI Taxonomy" id="264951"/>
    <lineage>
        <taxon>Eukaryota</taxon>
        <taxon>Fungi</taxon>
        <taxon>Dikarya</taxon>
        <taxon>Ascomycota</taxon>
        <taxon>Pezizomycotina</taxon>
        <taxon>Eurotiomycetes</taxon>
        <taxon>Eurotiomycetidae</taxon>
        <taxon>Eurotiales</taxon>
        <taxon>Thermoascaceae</taxon>
        <taxon>Paecilomyces</taxon>
    </lineage>
</organism>
<evidence type="ECO:0000313" key="2">
    <source>
        <dbReference type="EMBL" id="RWQ99120.1"/>
    </source>
</evidence>
<dbReference type="AlphaFoldDB" id="A0A443I4V6"/>
<dbReference type="RefSeq" id="XP_028488765.1">
    <property type="nucleotide sequence ID" value="XM_028625167.1"/>
</dbReference>
<evidence type="ECO:0000256" key="1">
    <source>
        <dbReference type="SAM" id="MobiDB-lite"/>
    </source>
</evidence>
<dbReference type="VEuPathDB" id="FungiDB:C8Q69DRAFT_11706"/>
<sequence>MGCPNRHLSYAAWRLQVFRRIFLPASEIPNSTYNFRRNLSSSIHLRSDARQQNAPPSHGKSNGVNDDNLLGHDQQGSLSNTENAALRPSQSLPQSPLLTKLRDPSQKKRKRDPTTEDVDRLRRNPWAVALASPPRYCIATGTRLPKAFLGDYGLLRPNEESESLWFMPVSLLKDELKAVAAKNQTSSGGTGPEEQKNPVTASKLDPLRMPSVRIVDRFHLLKEATRQFLVDRLSRRRKSAVSNIIPFRWRHPHGPLNSRSEKNLVWREDMPEFVLAHMRKEAVKELGRVCRHNLNINTADGVWTAFGLSDSSETALVEGMKQLPDFENMEWGGVLVLGPGNGEEHSNNAQPAREPGSFASPFPDYITLPQRGKKVPVFDLSVLLSKENLDELRRLHPRFRESALFFRPGGTTPVEPMLMLWKLKGYVMYDNQHPSRD</sequence>
<reference evidence="2 3" key="1">
    <citation type="journal article" date="2018" name="Front. Microbiol.">
        <title>Genomic and genetic insights into a cosmopolitan fungus, Paecilomyces variotii (Eurotiales).</title>
        <authorList>
            <person name="Urquhart A.S."/>
            <person name="Mondo S.J."/>
            <person name="Makela M.R."/>
            <person name="Hane J.K."/>
            <person name="Wiebenga A."/>
            <person name="He G."/>
            <person name="Mihaltcheva S."/>
            <person name="Pangilinan J."/>
            <person name="Lipzen A."/>
            <person name="Barry K."/>
            <person name="de Vries R.P."/>
            <person name="Grigoriev I.V."/>
            <person name="Idnurm A."/>
        </authorList>
    </citation>
    <scope>NUCLEOTIDE SEQUENCE [LARGE SCALE GENOMIC DNA]</scope>
    <source>
        <strain evidence="2 3">CBS 101075</strain>
    </source>
</reference>
<evidence type="ECO:0008006" key="4">
    <source>
        <dbReference type="Google" id="ProtNLM"/>
    </source>
</evidence>
<name>A0A443I4V6_BYSSP</name>